<evidence type="ECO:0000313" key="2">
    <source>
        <dbReference type="EMBL" id="TYT25320.1"/>
    </source>
</evidence>
<dbReference type="PROSITE" id="PS51257">
    <property type="entry name" value="PROKAR_LIPOPROTEIN"/>
    <property type="match status" value="1"/>
</dbReference>
<comment type="caution">
    <text evidence="2">The sequence shown here is derived from an EMBL/GenBank/DDBJ whole genome shotgun (WGS) entry which is preliminary data.</text>
</comment>
<dbReference type="Pfam" id="PF01663">
    <property type="entry name" value="Phosphodiest"/>
    <property type="match status" value="1"/>
</dbReference>
<dbReference type="Gene3D" id="3.30.1360.180">
    <property type="match status" value="1"/>
</dbReference>
<protein>
    <submittedName>
        <fullName evidence="2">Alkaline phosphatase family protein</fullName>
    </submittedName>
</protein>
<dbReference type="OrthoDB" id="9771966at2"/>
<evidence type="ECO:0000313" key="3">
    <source>
        <dbReference type="Proteomes" id="UP000324973"/>
    </source>
</evidence>
<dbReference type="CDD" id="cd16018">
    <property type="entry name" value="Enpp"/>
    <property type="match status" value="1"/>
</dbReference>
<dbReference type="Proteomes" id="UP000324973">
    <property type="component" value="Unassembled WGS sequence"/>
</dbReference>
<keyword evidence="1" id="KW-0732">Signal</keyword>
<gene>
    <name evidence="2" type="ORF">FZO89_03005</name>
</gene>
<keyword evidence="3" id="KW-1185">Reference proteome</keyword>
<dbReference type="Gene3D" id="3.40.720.10">
    <property type="entry name" value="Alkaline Phosphatase, subunit A"/>
    <property type="match status" value="1"/>
</dbReference>
<dbReference type="RefSeq" id="WP_149101870.1">
    <property type="nucleotide sequence ID" value="NZ_VTFT01000001.1"/>
</dbReference>
<dbReference type="GO" id="GO:0016787">
    <property type="term" value="F:hydrolase activity"/>
    <property type="evidence" value="ECO:0007669"/>
    <property type="project" value="UniProtKB-ARBA"/>
</dbReference>
<feature type="signal peptide" evidence="1">
    <location>
        <begin position="1"/>
        <end position="27"/>
    </location>
</feature>
<feature type="chain" id="PRO_5022810723" evidence="1">
    <location>
        <begin position="28"/>
        <end position="423"/>
    </location>
</feature>
<dbReference type="PANTHER" id="PTHR10151:SF120">
    <property type="entry name" value="BIS(5'-ADENOSYL)-TRIPHOSPHATASE"/>
    <property type="match status" value="1"/>
</dbReference>
<dbReference type="AlphaFoldDB" id="A0A5D4XRG1"/>
<dbReference type="PANTHER" id="PTHR10151">
    <property type="entry name" value="ECTONUCLEOTIDE PYROPHOSPHATASE/PHOSPHODIESTERASE"/>
    <property type="match status" value="1"/>
</dbReference>
<sequence length="423" mass="46025">MTGLSRLFVPLCLFLLSACTTTPAPLAASGDATRALLLVSLDGVHPSYLARGDTPHLDRLAHEGVRAEWMNPSYPSLTFPNHYTIVTGLRPDRHGIVHNTMRDDALGGFWLANRDAVGDSRWWSGEPIWVGAENAGLATATLAWPGSEAPVAGVRPTRWHPFDKDRTIAARVDMTAGWLTEPAATRPRFATLYFEHPDSSAHAHGPRSAQLRATMREVDAAIGTLLARLEAAGVRETTDLVIVSDHGMAEVPEGQVVVVEDMADPTVAVAVTSGQVVGFRPVEGREAEAEEALLGRHAHHQCWRRHELPPRWRYGTHPRVPPIVCQMDKGWDALPRKYLARRPAGTRGSHGYDPAEPEMRAIFIASGPSFRRGVTLPAFDNVDVYPLLARLLGVPPAPHEGALEKLLPALDRALPEAVPGAPH</sequence>
<organism evidence="2 3">
    <name type="scientific">Luteimonas viscosa</name>
    <dbReference type="NCBI Taxonomy" id="1132694"/>
    <lineage>
        <taxon>Bacteria</taxon>
        <taxon>Pseudomonadati</taxon>
        <taxon>Pseudomonadota</taxon>
        <taxon>Gammaproteobacteria</taxon>
        <taxon>Lysobacterales</taxon>
        <taxon>Lysobacteraceae</taxon>
        <taxon>Luteimonas</taxon>
    </lineage>
</organism>
<accession>A0A5D4XRG1</accession>
<name>A0A5D4XRG1_9GAMM</name>
<dbReference type="InterPro" id="IPR002591">
    <property type="entry name" value="Phosphodiest/P_Trfase"/>
</dbReference>
<dbReference type="SUPFAM" id="SSF53649">
    <property type="entry name" value="Alkaline phosphatase-like"/>
    <property type="match status" value="1"/>
</dbReference>
<dbReference type="InterPro" id="IPR017850">
    <property type="entry name" value="Alkaline_phosphatase_core_sf"/>
</dbReference>
<evidence type="ECO:0000256" key="1">
    <source>
        <dbReference type="SAM" id="SignalP"/>
    </source>
</evidence>
<dbReference type="EMBL" id="VTFT01000001">
    <property type="protein sequence ID" value="TYT25320.1"/>
    <property type="molecule type" value="Genomic_DNA"/>
</dbReference>
<reference evidence="2 3" key="1">
    <citation type="submission" date="2019-08" db="EMBL/GenBank/DDBJ databases">
        <title>Luteimonas viscosus sp. nov., isolated from soil of a sunflower field.</title>
        <authorList>
            <person name="Jianli Z."/>
            <person name="Ying Z."/>
        </authorList>
    </citation>
    <scope>NUCLEOTIDE SEQUENCE [LARGE SCALE GENOMIC DNA]</scope>
    <source>
        <strain evidence="2 3">XBU10</strain>
    </source>
</reference>
<proteinExistence type="predicted"/>